<dbReference type="InterPro" id="IPR029063">
    <property type="entry name" value="SAM-dependent_MTases_sf"/>
</dbReference>
<dbReference type="KEGG" id="hlt:I7X12_17525"/>
<keyword evidence="3" id="KW-1185">Reference proteome</keyword>
<dbReference type="EMBL" id="CP065856">
    <property type="protein sequence ID" value="QPV62509.1"/>
    <property type="molecule type" value="Genomic_DNA"/>
</dbReference>
<dbReference type="GO" id="GO:0008757">
    <property type="term" value="F:S-adenosylmethionine-dependent methyltransferase activity"/>
    <property type="evidence" value="ECO:0007669"/>
    <property type="project" value="InterPro"/>
</dbReference>
<feature type="domain" description="Methyltransferase type 11" evidence="1">
    <location>
        <begin position="49"/>
        <end position="139"/>
    </location>
</feature>
<dbReference type="RefSeq" id="WP_198061312.1">
    <property type="nucleotide sequence ID" value="NZ_CP065856.1"/>
</dbReference>
<organism evidence="2 3">
    <name type="scientific">Halosimplex litoreum</name>
    <dbReference type="NCBI Taxonomy" id="1198301"/>
    <lineage>
        <taxon>Archaea</taxon>
        <taxon>Methanobacteriati</taxon>
        <taxon>Methanobacteriota</taxon>
        <taxon>Stenosarchaea group</taxon>
        <taxon>Halobacteria</taxon>
        <taxon>Halobacteriales</taxon>
        <taxon>Haloarculaceae</taxon>
        <taxon>Halosimplex</taxon>
    </lineage>
</organism>
<keyword evidence="2" id="KW-0808">Transferase</keyword>
<dbReference type="SUPFAM" id="SSF53335">
    <property type="entry name" value="S-adenosyl-L-methionine-dependent methyltransferases"/>
    <property type="match status" value="1"/>
</dbReference>
<dbReference type="InterPro" id="IPR013216">
    <property type="entry name" value="Methyltransf_11"/>
</dbReference>
<dbReference type="OrthoDB" id="6243at2157"/>
<reference evidence="2 3" key="1">
    <citation type="submission" date="2020-12" db="EMBL/GenBank/DDBJ databases">
        <title>Halosimplex halophilum sp. nov. and Halosimplex salinum sp. nov., two new members of the genus Halosimplex.</title>
        <authorList>
            <person name="Cui H.L."/>
        </authorList>
    </citation>
    <scope>NUCLEOTIDE SEQUENCE [LARGE SCALE GENOMIC DNA]</scope>
    <source>
        <strain evidence="2 3">YGH94</strain>
    </source>
</reference>
<dbReference type="CDD" id="cd02440">
    <property type="entry name" value="AdoMet_MTases"/>
    <property type="match status" value="1"/>
</dbReference>
<gene>
    <name evidence="2" type="ORF">I7X12_17525</name>
</gene>
<evidence type="ECO:0000313" key="3">
    <source>
        <dbReference type="Proteomes" id="UP000595001"/>
    </source>
</evidence>
<evidence type="ECO:0000313" key="2">
    <source>
        <dbReference type="EMBL" id="QPV62509.1"/>
    </source>
</evidence>
<dbReference type="Proteomes" id="UP000595001">
    <property type="component" value="Chromosome"/>
</dbReference>
<dbReference type="GO" id="GO:0032259">
    <property type="term" value="P:methylation"/>
    <property type="evidence" value="ECO:0007669"/>
    <property type="project" value="UniProtKB-KW"/>
</dbReference>
<sequence>MDSHDVRRQWADRTGEYSPAYYAHYGPDETSETVREILRGRVGRDASVLELGCSSGRHLSHLFDDGFTDLHGVELNPDAFDVMADQYPDLWDSGTFYAEAIEDVVEELDDDAFDAVYSVETLQHIHPDAEWVFAEIARIAGDALVTAEIEDAAADAEREEREEDPDVNFVRDEFPLYYRDWNEVFGDLGFEQVERREVKRDTIRSFRAR</sequence>
<dbReference type="GeneID" id="60590332"/>
<dbReference type="AlphaFoldDB" id="A0A7T3FXB5"/>
<protein>
    <submittedName>
        <fullName evidence="2">Class I SAM-dependent methyltransferase</fullName>
    </submittedName>
</protein>
<dbReference type="Pfam" id="PF08241">
    <property type="entry name" value="Methyltransf_11"/>
    <property type="match status" value="1"/>
</dbReference>
<accession>A0A7T3FXB5</accession>
<dbReference type="Gene3D" id="3.40.50.150">
    <property type="entry name" value="Vaccinia Virus protein VP39"/>
    <property type="match status" value="1"/>
</dbReference>
<name>A0A7T3FXB5_9EURY</name>
<proteinExistence type="predicted"/>
<keyword evidence="2" id="KW-0489">Methyltransferase</keyword>
<evidence type="ECO:0000259" key="1">
    <source>
        <dbReference type="Pfam" id="PF08241"/>
    </source>
</evidence>